<name>A0ACA9R208_9GLOM</name>
<sequence>EKRRKENKKVEDELKKMNRKLMTKNFEDKIQVPQIDPSELSEQSYDRCGKDLKI</sequence>
<gene>
    <name evidence="1" type="ORF">SPELUC_LOCUS15911</name>
</gene>
<evidence type="ECO:0000313" key="1">
    <source>
        <dbReference type="EMBL" id="CAG8773215.1"/>
    </source>
</evidence>
<dbReference type="Proteomes" id="UP000789366">
    <property type="component" value="Unassembled WGS sequence"/>
</dbReference>
<feature type="non-terminal residue" evidence="1">
    <location>
        <position position="54"/>
    </location>
</feature>
<dbReference type="EMBL" id="CAJVPW010055395">
    <property type="protein sequence ID" value="CAG8773215.1"/>
    <property type="molecule type" value="Genomic_DNA"/>
</dbReference>
<reference evidence="1" key="1">
    <citation type="submission" date="2021-06" db="EMBL/GenBank/DDBJ databases">
        <authorList>
            <person name="Kallberg Y."/>
            <person name="Tangrot J."/>
            <person name="Rosling A."/>
        </authorList>
    </citation>
    <scope>NUCLEOTIDE SEQUENCE</scope>
    <source>
        <strain evidence="1">28 12/20/2015</strain>
    </source>
</reference>
<proteinExistence type="predicted"/>
<feature type="non-terminal residue" evidence="1">
    <location>
        <position position="1"/>
    </location>
</feature>
<protein>
    <submittedName>
        <fullName evidence="1">3985_t:CDS:1</fullName>
    </submittedName>
</protein>
<evidence type="ECO:0000313" key="2">
    <source>
        <dbReference type="Proteomes" id="UP000789366"/>
    </source>
</evidence>
<organism evidence="1 2">
    <name type="scientific">Cetraspora pellucida</name>
    <dbReference type="NCBI Taxonomy" id="1433469"/>
    <lineage>
        <taxon>Eukaryota</taxon>
        <taxon>Fungi</taxon>
        <taxon>Fungi incertae sedis</taxon>
        <taxon>Mucoromycota</taxon>
        <taxon>Glomeromycotina</taxon>
        <taxon>Glomeromycetes</taxon>
        <taxon>Diversisporales</taxon>
        <taxon>Gigasporaceae</taxon>
        <taxon>Cetraspora</taxon>
    </lineage>
</organism>
<keyword evidence="2" id="KW-1185">Reference proteome</keyword>
<accession>A0ACA9R208</accession>
<comment type="caution">
    <text evidence="1">The sequence shown here is derived from an EMBL/GenBank/DDBJ whole genome shotgun (WGS) entry which is preliminary data.</text>
</comment>